<proteinExistence type="predicted"/>
<dbReference type="EMBL" id="JAPWDO010000003">
    <property type="protein sequence ID" value="KAJ5478257.1"/>
    <property type="molecule type" value="Genomic_DNA"/>
</dbReference>
<name>A0A9W9WX33_9EURO</name>
<reference evidence="2" key="2">
    <citation type="journal article" date="2023" name="IMA Fungus">
        <title>Comparative genomic study of the Penicillium genus elucidates a diverse pangenome and 15 lateral gene transfer events.</title>
        <authorList>
            <person name="Petersen C."/>
            <person name="Sorensen T."/>
            <person name="Nielsen M.R."/>
            <person name="Sondergaard T.E."/>
            <person name="Sorensen J.L."/>
            <person name="Fitzpatrick D.A."/>
            <person name="Frisvad J.C."/>
            <person name="Nielsen K.L."/>
        </authorList>
    </citation>
    <scope>NUCLEOTIDE SEQUENCE</scope>
    <source>
        <strain evidence="2">IBT 17660</strain>
    </source>
</reference>
<gene>
    <name evidence="2" type="ORF">N7530_003766</name>
</gene>
<sequence>MIEGSNKIANHPSNSSFNHSANAISIKDSVASNSNNNNKKDNKKTGNDKSKSGSNDNSNNNNKKDKKQQKQQYEYEKDIIWFAMPQPGQIIGQVNS</sequence>
<dbReference type="Proteomes" id="UP001147760">
    <property type="component" value="Unassembled WGS sequence"/>
</dbReference>
<feature type="region of interest" description="Disordered" evidence="1">
    <location>
        <begin position="1"/>
        <end position="72"/>
    </location>
</feature>
<keyword evidence="3" id="KW-1185">Reference proteome</keyword>
<reference evidence="2" key="1">
    <citation type="submission" date="2022-12" db="EMBL/GenBank/DDBJ databases">
        <authorList>
            <person name="Petersen C."/>
        </authorList>
    </citation>
    <scope>NUCLEOTIDE SEQUENCE</scope>
    <source>
        <strain evidence="2">IBT 17660</strain>
    </source>
</reference>
<feature type="compositionally biased region" description="Low complexity" evidence="1">
    <location>
        <begin position="52"/>
        <end position="61"/>
    </location>
</feature>
<organism evidence="2 3">
    <name type="scientific">Penicillium desertorum</name>
    <dbReference type="NCBI Taxonomy" id="1303715"/>
    <lineage>
        <taxon>Eukaryota</taxon>
        <taxon>Fungi</taxon>
        <taxon>Dikarya</taxon>
        <taxon>Ascomycota</taxon>
        <taxon>Pezizomycotina</taxon>
        <taxon>Eurotiomycetes</taxon>
        <taxon>Eurotiomycetidae</taxon>
        <taxon>Eurotiales</taxon>
        <taxon>Aspergillaceae</taxon>
        <taxon>Penicillium</taxon>
    </lineage>
</organism>
<accession>A0A9W9WX33</accession>
<comment type="caution">
    <text evidence="2">The sequence shown here is derived from an EMBL/GenBank/DDBJ whole genome shotgun (WGS) entry which is preliminary data.</text>
</comment>
<evidence type="ECO:0000313" key="3">
    <source>
        <dbReference type="Proteomes" id="UP001147760"/>
    </source>
</evidence>
<evidence type="ECO:0000313" key="2">
    <source>
        <dbReference type="EMBL" id="KAJ5478257.1"/>
    </source>
</evidence>
<feature type="compositionally biased region" description="Basic and acidic residues" evidence="1">
    <location>
        <begin position="38"/>
        <end position="51"/>
    </location>
</feature>
<dbReference type="AlphaFoldDB" id="A0A9W9WX33"/>
<evidence type="ECO:0000256" key="1">
    <source>
        <dbReference type="SAM" id="MobiDB-lite"/>
    </source>
</evidence>
<protein>
    <submittedName>
        <fullName evidence="2">Uncharacterized protein</fullName>
    </submittedName>
</protein>
<feature type="compositionally biased region" description="Polar residues" evidence="1">
    <location>
        <begin position="7"/>
        <end position="23"/>
    </location>
</feature>